<sequence>MGGCERIMNDRQRIEKWIKGVERLLAEWSRPDIQRWRKALQEEDRREDRGKRDVVHSG</sequence>
<dbReference type="AlphaFoldDB" id="A0A926I4Q4"/>
<name>A0A926I4Q4_9FIRM</name>
<keyword evidence="2" id="KW-1185">Reference proteome</keyword>
<reference evidence="1" key="1">
    <citation type="submission" date="2020-08" db="EMBL/GenBank/DDBJ databases">
        <title>Genome public.</title>
        <authorList>
            <person name="Liu C."/>
            <person name="Sun Q."/>
        </authorList>
    </citation>
    <scope>NUCLEOTIDE SEQUENCE</scope>
    <source>
        <strain evidence="1">NSJ-31</strain>
    </source>
</reference>
<dbReference type="RefSeq" id="WP_249282565.1">
    <property type="nucleotide sequence ID" value="NZ_JACRST010000006.1"/>
</dbReference>
<organism evidence="1 2">
    <name type="scientific">Ligaoa zhengdingensis</name>
    <dbReference type="NCBI Taxonomy" id="2763658"/>
    <lineage>
        <taxon>Bacteria</taxon>
        <taxon>Bacillati</taxon>
        <taxon>Bacillota</taxon>
        <taxon>Clostridia</taxon>
        <taxon>Eubacteriales</taxon>
        <taxon>Oscillospiraceae</taxon>
        <taxon>Ligaoa</taxon>
    </lineage>
</organism>
<gene>
    <name evidence="1" type="ORF">H8711_06000</name>
</gene>
<protein>
    <submittedName>
        <fullName evidence="1">Uncharacterized protein</fullName>
    </submittedName>
</protein>
<dbReference type="EMBL" id="JACRST010000006">
    <property type="protein sequence ID" value="MBC8546486.1"/>
    <property type="molecule type" value="Genomic_DNA"/>
</dbReference>
<evidence type="ECO:0000313" key="2">
    <source>
        <dbReference type="Proteomes" id="UP000653127"/>
    </source>
</evidence>
<dbReference type="Proteomes" id="UP000653127">
    <property type="component" value="Unassembled WGS sequence"/>
</dbReference>
<comment type="caution">
    <text evidence="1">The sequence shown here is derived from an EMBL/GenBank/DDBJ whole genome shotgun (WGS) entry which is preliminary data.</text>
</comment>
<proteinExistence type="predicted"/>
<accession>A0A926I4Q4</accession>
<evidence type="ECO:0000313" key="1">
    <source>
        <dbReference type="EMBL" id="MBC8546486.1"/>
    </source>
</evidence>